<dbReference type="EMBL" id="JABEBT010000041">
    <property type="protein sequence ID" value="KAF7635489.1"/>
    <property type="molecule type" value="Genomic_DNA"/>
</dbReference>
<accession>A0A8S9ZQ09</accession>
<sequence length="127" mass="14833">MQFLFFTCLILLITINFSFENHHHHNHGTTMSDISQGLSGWIQNYKEPKNGKKEELNKNKINNERKEKKVKEEEEDDEEEEDNELTCTIKVQKVEKHVGKCVRLRGSVGACQTDKYLDPQSSECMFI</sequence>
<dbReference type="Proteomes" id="UP000605970">
    <property type="component" value="Unassembled WGS sequence"/>
</dbReference>
<name>A0A8S9ZQ09_9BILA</name>
<feature type="compositionally biased region" description="Acidic residues" evidence="1">
    <location>
        <begin position="73"/>
        <end position="84"/>
    </location>
</feature>
<feature type="chain" id="PRO_5035814335" evidence="2">
    <location>
        <begin position="19"/>
        <end position="127"/>
    </location>
</feature>
<organism evidence="3 4">
    <name type="scientific">Meloidogyne graminicola</name>
    <dbReference type="NCBI Taxonomy" id="189291"/>
    <lineage>
        <taxon>Eukaryota</taxon>
        <taxon>Metazoa</taxon>
        <taxon>Ecdysozoa</taxon>
        <taxon>Nematoda</taxon>
        <taxon>Chromadorea</taxon>
        <taxon>Rhabditida</taxon>
        <taxon>Tylenchina</taxon>
        <taxon>Tylenchomorpha</taxon>
        <taxon>Tylenchoidea</taxon>
        <taxon>Meloidogynidae</taxon>
        <taxon>Meloidogyninae</taxon>
        <taxon>Meloidogyne</taxon>
    </lineage>
</organism>
<evidence type="ECO:0000256" key="2">
    <source>
        <dbReference type="SAM" id="SignalP"/>
    </source>
</evidence>
<keyword evidence="2" id="KW-0732">Signal</keyword>
<evidence type="ECO:0000313" key="3">
    <source>
        <dbReference type="EMBL" id="KAF7635489.1"/>
    </source>
</evidence>
<evidence type="ECO:0000313" key="4">
    <source>
        <dbReference type="Proteomes" id="UP000605970"/>
    </source>
</evidence>
<gene>
    <name evidence="3" type="ORF">Mgra_00005027</name>
</gene>
<protein>
    <submittedName>
        <fullName evidence="3">Uncharacterized protein</fullName>
    </submittedName>
</protein>
<evidence type="ECO:0000256" key="1">
    <source>
        <dbReference type="SAM" id="MobiDB-lite"/>
    </source>
</evidence>
<feature type="compositionally biased region" description="Basic and acidic residues" evidence="1">
    <location>
        <begin position="46"/>
        <end position="72"/>
    </location>
</feature>
<feature type="signal peptide" evidence="2">
    <location>
        <begin position="1"/>
        <end position="18"/>
    </location>
</feature>
<comment type="caution">
    <text evidence="3">The sequence shown here is derived from an EMBL/GenBank/DDBJ whole genome shotgun (WGS) entry which is preliminary data.</text>
</comment>
<dbReference type="OrthoDB" id="6496945at2759"/>
<dbReference type="AlphaFoldDB" id="A0A8S9ZQ09"/>
<reference evidence="3" key="1">
    <citation type="journal article" date="2020" name="Ecol. Evol.">
        <title>Genome structure and content of the rice root-knot nematode (Meloidogyne graminicola).</title>
        <authorList>
            <person name="Phan N.T."/>
            <person name="Danchin E.G.J."/>
            <person name="Klopp C."/>
            <person name="Perfus-Barbeoch L."/>
            <person name="Kozlowski D.K."/>
            <person name="Koutsovoulos G.D."/>
            <person name="Lopez-Roques C."/>
            <person name="Bouchez O."/>
            <person name="Zahm M."/>
            <person name="Besnard G."/>
            <person name="Bellafiore S."/>
        </authorList>
    </citation>
    <scope>NUCLEOTIDE SEQUENCE</scope>
    <source>
        <strain evidence="3">VN-18</strain>
    </source>
</reference>
<feature type="region of interest" description="Disordered" evidence="1">
    <location>
        <begin position="45"/>
        <end position="85"/>
    </location>
</feature>
<proteinExistence type="predicted"/>
<keyword evidence="4" id="KW-1185">Reference proteome</keyword>